<evidence type="ECO:0000259" key="4">
    <source>
        <dbReference type="Pfam" id="PF17853"/>
    </source>
</evidence>
<dbReference type="AlphaFoldDB" id="A0A837D6A1"/>
<evidence type="ECO:0000259" key="2">
    <source>
        <dbReference type="Pfam" id="PF07905"/>
    </source>
</evidence>
<dbReference type="OMA" id="HFHYNTM"/>
<dbReference type="Pfam" id="PF07905">
    <property type="entry name" value="PucR"/>
    <property type="match status" value="1"/>
</dbReference>
<dbReference type="InterPro" id="IPR042070">
    <property type="entry name" value="PucR_C-HTH_sf"/>
</dbReference>
<gene>
    <name evidence="5" type="ORF">MINT15_35410</name>
</gene>
<comment type="caution">
    <text evidence="5">The sequence shown here is derived from an EMBL/GenBank/DDBJ whole genome shotgun (WGS) entry which is preliminary data.</text>
</comment>
<dbReference type="InterPro" id="IPR012914">
    <property type="entry name" value="PucR_dom"/>
</dbReference>
<name>A0A837D6A1_9PSEU</name>
<feature type="domain" description="CdaR GGDEF-like" evidence="4">
    <location>
        <begin position="316"/>
        <end position="450"/>
    </location>
</feature>
<accession>A0A837D6A1</accession>
<dbReference type="PANTHER" id="PTHR33744">
    <property type="entry name" value="CARBOHYDRATE DIACID REGULATOR"/>
    <property type="match status" value="1"/>
</dbReference>
<evidence type="ECO:0000313" key="5">
    <source>
        <dbReference type="EMBL" id="KHF43339.1"/>
    </source>
</evidence>
<dbReference type="InterPro" id="IPR041522">
    <property type="entry name" value="CdaR_GGDEF"/>
</dbReference>
<dbReference type="Pfam" id="PF17853">
    <property type="entry name" value="GGDEF_2"/>
    <property type="match status" value="1"/>
</dbReference>
<proteinExistence type="inferred from homology"/>
<dbReference type="Gene3D" id="1.10.10.2840">
    <property type="entry name" value="PucR C-terminal helix-turn-helix domain"/>
    <property type="match status" value="1"/>
</dbReference>
<dbReference type="Proteomes" id="UP000030848">
    <property type="component" value="Unassembled WGS sequence"/>
</dbReference>
<organism evidence="5 6">
    <name type="scientific">Saccharomonospora viridis</name>
    <dbReference type="NCBI Taxonomy" id="1852"/>
    <lineage>
        <taxon>Bacteria</taxon>
        <taxon>Bacillati</taxon>
        <taxon>Actinomycetota</taxon>
        <taxon>Actinomycetes</taxon>
        <taxon>Pseudonocardiales</taxon>
        <taxon>Pseudonocardiaceae</taxon>
        <taxon>Saccharomonospora</taxon>
    </lineage>
</organism>
<dbReference type="EMBL" id="JRZE01000006">
    <property type="protein sequence ID" value="KHF43339.1"/>
    <property type="molecule type" value="Genomic_DNA"/>
</dbReference>
<sequence>MRMVDLANAALDEPQELPFRRHVIPLRELLNLRCLERTAILAGEGGLDRAVSAVNVMEVPDVLDWVKPQELLVTTGYPLATGNEDPAEMLTELVPEFHHRKLAGIGIKLGRYLDTVPERALALADELDFPVLRLPLDLAFDDLIEQTFAQLGQRQADALSRADTLHTSLSRLILNGADLDQISAEVARVLGVSIVVTSTDGREWGGALEDGLRERLADIGLLDNSGRFRVERLTTGPYPLEGGEARVLPVPAGGNDLARLVCVSPHRVLGFDDVQALERTAIVVALLLTRQQAVAVVENKYRGDFLRDVFLDRAGDEAFVIEHARTFGWELDRPTVVLSAELDPLDPTEEPVSDRTRRLWQERFAAAWRQVCEARDRSIATVDFSTEVVSLLPASLPADSLRTVVDQLVGAVAGDQGGGRRPFSVGVSRVVSSVSELPHAYNQARRAAKIGRRINGGRCTTWFDDLGLHRLIALVPDPQELREFVDDMLGELAADTPEAADLRTTLQLLLDTNLNVAEAARKQFFHYNTMRYRITKLQAMLGPFTTDPVLRLNIAVALQVLDFQHCKERRKPSEAPLRSASQTTT</sequence>
<evidence type="ECO:0000259" key="3">
    <source>
        <dbReference type="Pfam" id="PF13556"/>
    </source>
</evidence>
<dbReference type="PANTHER" id="PTHR33744:SF1">
    <property type="entry name" value="DNA-BINDING TRANSCRIPTIONAL ACTIVATOR ADER"/>
    <property type="match status" value="1"/>
</dbReference>
<feature type="domain" description="Purine catabolism PurC-like" evidence="2">
    <location>
        <begin position="28"/>
        <end position="151"/>
    </location>
</feature>
<evidence type="ECO:0000313" key="6">
    <source>
        <dbReference type="Proteomes" id="UP000030848"/>
    </source>
</evidence>
<protein>
    <submittedName>
        <fullName evidence="5">Purine catabolism regulator</fullName>
    </submittedName>
</protein>
<dbReference type="InterPro" id="IPR051448">
    <property type="entry name" value="CdaR-like_regulators"/>
</dbReference>
<feature type="domain" description="PucR C-terminal helix-turn-helix" evidence="3">
    <location>
        <begin position="502"/>
        <end position="559"/>
    </location>
</feature>
<reference evidence="5 6" key="1">
    <citation type="submission" date="2014-10" db="EMBL/GenBank/DDBJ databases">
        <title>Genome sequence of Micropolyspora internatus JCM3315.</title>
        <authorList>
            <person name="Shin S.-K."/>
            <person name="Yi H."/>
        </authorList>
    </citation>
    <scope>NUCLEOTIDE SEQUENCE [LARGE SCALE GENOMIC DNA]</scope>
    <source>
        <strain evidence="5 6">JCM 3315</strain>
    </source>
</reference>
<evidence type="ECO:0000256" key="1">
    <source>
        <dbReference type="ARBA" id="ARBA00006754"/>
    </source>
</evidence>
<dbReference type="Pfam" id="PF13556">
    <property type="entry name" value="HTH_30"/>
    <property type="match status" value="1"/>
</dbReference>
<comment type="similarity">
    <text evidence="1">Belongs to the CdaR family.</text>
</comment>
<dbReference type="InterPro" id="IPR025736">
    <property type="entry name" value="PucR_C-HTH_dom"/>
</dbReference>